<keyword evidence="4" id="KW-1185">Reference proteome</keyword>
<keyword evidence="1" id="KW-0472">Membrane</keyword>
<keyword evidence="1" id="KW-0812">Transmembrane</keyword>
<feature type="signal peptide" evidence="2">
    <location>
        <begin position="1"/>
        <end position="19"/>
    </location>
</feature>
<feature type="transmembrane region" description="Helical" evidence="1">
    <location>
        <begin position="71"/>
        <end position="92"/>
    </location>
</feature>
<dbReference type="InterPro" id="IPR007039">
    <property type="entry name" value="TrbC/VirB2"/>
</dbReference>
<dbReference type="EMBL" id="QRBF01000004">
    <property type="protein sequence ID" value="RDS83481.1"/>
    <property type="molecule type" value="Genomic_DNA"/>
</dbReference>
<gene>
    <name evidence="3" type="ORF">DWU99_12625</name>
</gene>
<evidence type="ECO:0000256" key="2">
    <source>
        <dbReference type="SAM" id="SignalP"/>
    </source>
</evidence>
<proteinExistence type="predicted"/>
<dbReference type="Pfam" id="PF04956">
    <property type="entry name" value="TrbC"/>
    <property type="match status" value="1"/>
</dbReference>
<comment type="caution">
    <text evidence="3">The sequence shown here is derived from an EMBL/GenBank/DDBJ whole genome shotgun (WGS) entry which is preliminary data.</text>
</comment>
<evidence type="ECO:0000256" key="1">
    <source>
        <dbReference type="SAM" id="Phobius"/>
    </source>
</evidence>
<evidence type="ECO:0000313" key="4">
    <source>
        <dbReference type="Proteomes" id="UP000255334"/>
    </source>
</evidence>
<accession>A0A370X5G0</accession>
<feature type="transmembrane region" description="Helical" evidence="1">
    <location>
        <begin position="38"/>
        <end position="59"/>
    </location>
</feature>
<keyword evidence="1" id="KW-1133">Transmembrane helix</keyword>
<protein>
    <submittedName>
        <fullName evidence="3">Type IV secretion system protein</fullName>
    </submittedName>
</protein>
<reference evidence="3 4" key="1">
    <citation type="submission" date="2018-07" db="EMBL/GenBank/DDBJ databases">
        <title>Dyella monticola sp. nov. and Dyella psychrodurans sp. nov. isolated from monsoon evergreen broad-leaved forest soil of Dinghu Mountain, China.</title>
        <authorList>
            <person name="Gao Z."/>
            <person name="Qiu L."/>
        </authorList>
    </citation>
    <scope>NUCLEOTIDE SEQUENCE [LARGE SCALE GENOMIC DNA]</scope>
    <source>
        <strain evidence="3 4">4MSK11</strain>
    </source>
</reference>
<evidence type="ECO:0000313" key="3">
    <source>
        <dbReference type="EMBL" id="RDS83481.1"/>
    </source>
</evidence>
<feature type="chain" id="PRO_5016969480" evidence="2">
    <location>
        <begin position="20"/>
        <end position="124"/>
    </location>
</feature>
<organism evidence="3 4">
    <name type="scientific">Dyella psychrodurans</name>
    <dbReference type="NCBI Taxonomy" id="1927960"/>
    <lineage>
        <taxon>Bacteria</taxon>
        <taxon>Pseudomonadati</taxon>
        <taxon>Pseudomonadota</taxon>
        <taxon>Gammaproteobacteria</taxon>
        <taxon>Lysobacterales</taxon>
        <taxon>Rhodanobacteraceae</taxon>
        <taxon>Dyella</taxon>
    </lineage>
</organism>
<sequence length="124" mass="12270">MFTFAIIAAVMILPGLALAQGGDTSGTTTTTCGFLTNVQGILNAVSIVVVTIAVIFTGYKVAFAHARISEVAPVLIGAILIGAASQIAKIFLAGSAGGSACSAGLTSHALDHVAAVAHLLTAYA</sequence>
<keyword evidence="2" id="KW-0732">Signal</keyword>
<dbReference type="OrthoDB" id="8913400at2"/>
<name>A0A370X5G0_9GAMM</name>
<dbReference type="Proteomes" id="UP000255334">
    <property type="component" value="Unassembled WGS sequence"/>
</dbReference>
<dbReference type="AlphaFoldDB" id="A0A370X5G0"/>